<feature type="transmembrane region" description="Helical" evidence="1">
    <location>
        <begin position="138"/>
        <end position="162"/>
    </location>
</feature>
<dbReference type="PANTHER" id="PTHR35007:SF4">
    <property type="entry name" value="CONSERVED TRANSMEMBRANE PROTEIN-RELATED"/>
    <property type="match status" value="1"/>
</dbReference>
<organism evidence="2">
    <name type="scientific">bioreactor metagenome</name>
    <dbReference type="NCBI Taxonomy" id="1076179"/>
    <lineage>
        <taxon>unclassified sequences</taxon>
        <taxon>metagenomes</taxon>
        <taxon>ecological metagenomes</taxon>
    </lineage>
</organism>
<comment type="caution">
    <text evidence="2">The sequence shown here is derived from an EMBL/GenBank/DDBJ whole genome shotgun (WGS) entry which is preliminary data.</text>
</comment>
<keyword evidence="1" id="KW-1133">Transmembrane helix</keyword>
<sequence length="174" mass="17682">METEVARACSLVAAEVRAGRSPEGAVGLVAGDCPVLVPAAAALGVGDDVVRTWRRQATRPGCDGLAELARAWEVSRACGAPMGPSLDQVADALEREAEVSRLVRGELASAQATGRLMAVLPVVGIGLGYSIGGRPVDFLLHTTIGLGCLVGAVVLASAGTLWTTALARTPGREG</sequence>
<accession>A0A645GFY7</accession>
<keyword evidence="1" id="KW-0472">Membrane</keyword>
<dbReference type="EMBL" id="VSSQ01075177">
    <property type="protein sequence ID" value="MPN25851.1"/>
    <property type="molecule type" value="Genomic_DNA"/>
</dbReference>
<feature type="transmembrane region" description="Helical" evidence="1">
    <location>
        <begin position="114"/>
        <end position="132"/>
    </location>
</feature>
<evidence type="ECO:0008006" key="3">
    <source>
        <dbReference type="Google" id="ProtNLM"/>
    </source>
</evidence>
<evidence type="ECO:0000313" key="2">
    <source>
        <dbReference type="EMBL" id="MPN25851.1"/>
    </source>
</evidence>
<evidence type="ECO:0000256" key="1">
    <source>
        <dbReference type="SAM" id="Phobius"/>
    </source>
</evidence>
<reference evidence="2" key="1">
    <citation type="submission" date="2019-08" db="EMBL/GenBank/DDBJ databases">
        <authorList>
            <person name="Kucharzyk K."/>
            <person name="Murdoch R.W."/>
            <person name="Higgins S."/>
            <person name="Loffler F."/>
        </authorList>
    </citation>
    <scope>NUCLEOTIDE SEQUENCE</scope>
</reference>
<protein>
    <recommendedName>
        <fullName evidence="3">Type II secretion system protein GspF domain-containing protein</fullName>
    </recommendedName>
</protein>
<name>A0A645GFY7_9ZZZZ</name>
<keyword evidence="1" id="KW-0812">Transmembrane</keyword>
<dbReference type="PANTHER" id="PTHR35007">
    <property type="entry name" value="INTEGRAL MEMBRANE PROTEIN-RELATED"/>
    <property type="match status" value="1"/>
</dbReference>
<gene>
    <name evidence="2" type="ORF">SDC9_173268</name>
</gene>
<dbReference type="AlphaFoldDB" id="A0A645GFY7"/>
<proteinExistence type="predicted"/>